<dbReference type="Proteomes" id="UP000184512">
    <property type="component" value="Unassembled WGS sequence"/>
</dbReference>
<dbReference type="STRING" id="1123357.SAMN02745244_02492"/>
<reference evidence="1 2" key="1">
    <citation type="submission" date="2016-11" db="EMBL/GenBank/DDBJ databases">
        <authorList>
            <person name="Jaros S."/>
            <person name="Januszkiewicz K."/>
            <person name="Wedrychowicz H."/>
        </authorList>
    </citation>
    <scope>NUCLEOTIDE SEQUENCE [LARGE SCALE GENOMIC DNA]</scope>
    <source>
        <strain evidence="1 2">DSM 12906</strain>
    </source>
</reference>
<dbReference type="OrthoDB" id="3191258at2"/>
<proteinExistence type="predicted"/>
<evidence type="ECO:0000313" key="2">
    <source>
        <dbReference type="Proteomes" id="UP000184512"/>
    </source>
</evidence>
<dbReference type="Gene3D" id="3.40.50.720">
    <property type="entry name" value="NAD(P)-binding Rossmann-like Domain"/>
    <property type="match status" value="1"/>
</dbReference>
<protein>
    <submittedName>
        <fullName evidence="1">NAD(P)H-binding</fullName>
    </submittedName>
</protein>
<name>A0A1M6J914_9ACTN</name>
<dbReference type="InterPro" id="IPR036291">
    <property type="entry name" value="NAD(P)-bd_dom_sf"/>
</dbReference>
<dbReference type="RefSeq" id="WP_073188775.1">
    <property type="nucleotide sequence ID" value="NZ_FQZG01000048.1"/>
</dbReference>
<dbReference type="SUPFAM" id="SSF51735">
    <property type="entry name" value="NAD(P)-binding Rossmann-fold domains"/>
    <property type="match status" value="1"/>
</dbReference>
<keyword evidence="2" id="KW-1185">Reference proteome</keyword>
<dbReference type="AlphaFoldDB" id="A0A1M6J914"/>
<sequence>MRLLRGTETRYLKVGGANTLFIDGAHTRRLQELPSYYPRYMQGLSDAHQRGLDILRRFSDLRWTYVTPAYKFAPLGEYTGKYHVRGEEYRPGEDDDPMDYISYADYAKAMVDIIERHQLRARTDHAGQRTQPDPQQPW</sequence>
<gene>
    <name evidence="1" type="ORF">SAMN02745244_02492</name>
</gene>
<dbReference type="EMBL" id="FQZG01000048">
    <property type="protein sequence ID" value="SHJ43187.1"/>
    <property type="molecule type" value="Genomic_DNA"/>
</dbReference>
<accession>A0A1M6J914</accession>
<organism evidence="1 2">
    <name type="scientific">Tessaracoccus bendigoensis DSM 12906</name>
    <dbReference type="NCBI Taxonomy" id="1123357"/>
    <lineage>
        <taxon>Bacteria</taxon>
        <taxon>Bacillati</taxon>
        <taxon>Actinomycetota</taxon>
        <taxon>Actinomycetes</taxon>
        <taxon>Propionibacteriales</taxon>
        <taxon>Propionibacteriaceae</taxon>
        <taxon>Tessaracoccus</taxon>
    </lineage>
</organism>
<evidence type="ECO:0000313" key="1">
    <source>
        <dbReference type="EMBL" id="SHJ43187.1"/>
    </source>
</evidence>